<keyword evidence="4" id="KW-0547">Nucleotide-binding</keyword>
<comment type="subcellular location">
    <subcellularLocation>
        <location evidence="1">Nucleus</location>
    </subcellularLocation>
</comment>
<feature type="domain" description="AAA+ ATPase" evidence="7">
    <location>
        <begin position="46"/>
        <end position="181"/>
    </location>
</feature>
<dbReference type="InterPro" id="IPR003959">
    <property type="entry name" value="ATPase_AAA_core"/>
</dbReference>
<dbReference type="GO" id="GO:0005663">
    <property type="term" value="C:DNA replication factor C complex"/>
    <property type="evidence" value="ECO:0007669"/>
    <property type="project" value="TreeGrafter"/>
</dbReference>
<evidence type="ECO:0000256" key="4">
    <source>
        <dbReference type="ARBA" id="ARBA00022741"/>
    </source>
</evidence>
<dbReference type="InterPro" id="IPR008921">
    <property type="entry name" value="DNA_pol3_clamp-load_cplx_C"/>
</dbReference>
<keyword evidence="5" id="KW-0067">ATP-binding</keyword>
<dbReference type="InterPro" id="IPR013748">
    <property type="entry name" value="Rep_factorC_C"/>
</dbReference>
<dbReference type="NCBIfam" id="NF001679">
    <property type="entry name" value="PRK00440.1"/>
    <property type="match status" value="1"/>
</dbReference>
<reference evidence="9" key="1">
    <citation type="journal article" date="2013" name="Nature">
        <title>Pan genome of the phytoplankton Emiliania underpins its global distribution.</title>
        <authorList>
            <person name="Read B.A."/>
            <person name="Kegel J."/>
            <person name="Klute M.J."/>
            <person name="Kuo A."/>
            <person name="Lefebvre S.C."/>
            <person name="Maumus F."/>
            <person name="Mayer C."/>
            <person name="Miller J."/>
            <person name="Monier A."/>
            <person name="Salamov A."/>
            <person name="Young J."/>
            <person name="Aguilar M."/>
            <person name="Claverie J.M."/>
            <person name="Frickenhaus S."/>
            <person name="Gonzalez K."/>
            <person name="Herman E.K."/>
            <person name="Lin Y.C."/>
            <person name="Napier J."/>
            <person name="Ogata H."/>
            <person name="Sarno A.F."/>
            <person name="Shmutz J."/>
            <person name="Schroeder D."/>
            <person name="de Vargas C."/>
            <person name="Verret F."/>
            <person name="von Dassow P."/>
            <person name="Valentin K."/>
            <person name="Van de Peer Y."/>
            <person name="Wheeler G."/>
            <person name="Dacks J.B."/>
            <person name="Delwiche C.F."/>
            <person name="Dyhrman S.T."/>
            <person name="Glockner G."/>
            <person name="John U."/>
            <person name="Richards T."/>
            <person name="Worden A.Z."/>
            <person name="Zhang X."/>
            <person name="Grigoriev I.V."/>
            <person name="Allen A.E."/>
            <person name="Bidle K."/>
            <person name="Borodovsky M."/>
            <person name="Bowler C."/>
            <person name="Brownlee C."/>
            <person name="Cock J.M."/>
            <person name="Elias M."/>
            <person name="Gladyshev V.N."/>
            <person name="Groth M."/>
            <person name="Guda C."/>
            <person name="Hadaegh A."/>
            <person name="Iglesias-Rodriguez M.D."/>
            <person name="Jenkins J."/>
            <person name="Jones B.M."/>
            <person name="Lawson T."/>
            <person name="Leese F."/>
            <person name="Lindquist E."/>
            <person name="Lobanov A."/>
            <person name="Lomsadze A."/>
            <person name="Malik S.B."/>
            <person name="Marsh M.E."/>
            <person name="Mackinder L."/>
            <person name="Mock T."/>
            <person name="Mueller-Roeber B."/>
            <person name="Pagarete A."/>
            <person name="Parker M."/>
            <person name="Probert I."/>
            <person name="Quesneville H."/>
            <person name="Raines C."/>
            <person name="Rensing S.A."/>
            <person name="Riano-Pachon D.M."/>
            <person name="Richier S."/>
            <person name="Rokitta S."/>
            <person name="Shiraiwa Y."/>
            <person name="Soanes D.M."/>
            <person name="van der Giezen M."/>
            <person name="Wahlund T.M."/>
            <person name="Williams B."/>
            <person name="Wilson W."/>
            <person name="Wolfe G."/>
            <person name="Wurch L.L."/>
        </authorList>
    </citation>
    <scope>NUCLEOTIDE SEQUENCE</scope>
</reference>
<dbReference type="Gene3D" id="3.40.50.300">
    <property type="entry name" value="P-loop containing nucleotide triphosphate hydrolases"/>
    <property type="match status" value="1"/>
</dbReference>
<dbReference type="Pfam" id="PF08542">
    <property type="entry name" value="Rep_fac_C"/>
    <property type="match status" value="1"/>
</dbReference>
<dbReference type="Pfam" id="PF00004">
    <property type="entry name" value="AAA"/>
    <property type="match status" value="1"/>
</dbReference>
<evidence type="ECO:0000259" key="7">
    <source>
        <dbReference type="SMART" id="SM00382"/>
    </source>
</evidence>
<keyword evidence="9" id="KW-1185">Reference proteome</keyword>
<dbReference type="Proteomes" id="UP000013827">
    <property type="component" value="Unassembled WGS sequence"/>
</dbReference>
<dbReference type="GO" id="GO:0003689">
    <property type="term" value="F:DNA clamp loader activity"/>
    <property type="evidence" value="ECO:0007669"/>
    <property type="project" value="TreeGrafter"/>
</dbReference>
<dbReference type="SUPFAM" id="SSF52540">
    <property type="entry name" value="P-loop containing nucleoside triphosphate hydrolases"/>
    <property type="match status" value="1"/>
</dbReference>
<organism evidence="8 9">
    <name type="scientific">Emiliania huxleyi (strain CCMP1516)</name>
    <dbReference type="NCBI Taxonomy" id="280463"/>
    <lineage>
        <taxon>Eukaryota</taxon>
        <taxon>Haptista</taxon>
        <taxon>Haptophyta</taxon>
        <taxon>Prymnesiophyceae</taxon>
        <taxon>Isochrysidales</taxon>
        <taxon>Noelaerhabdaceae</taxon>
        <taxon>Emiliania</taxon>
    </lineage>
</organism>
<dbReference type="SUPFAM" id="SSF48019">
    <property type="entry name" value="post-AAA+ oligomerization domain-like"/>
    <property type="match status" value="1"/>
</dbReference>
<dbReference type="InterPro" id="IPR050238">
    <property type="entry name" value="DNA_Rep/Repair_Clamp_Loader"/>
</dbReference>
<dbReference type="KEGG" id="ehx:EMIHUDRAFT_439101"/>
<dbReference type="EnsemblProtists" id="EOD04655">
    <property type="protein sequence ID" value="EOD04655"/>
    <property type="gene ID" value="EMIHUDRAFT_439101"/>
</dbReference>
<dbReference type="CDD" id="cd00009">
    <property type="entry name" value="AAA"/>
    <property type="match status" value="1"/>
</dbReference>
<evidence type="ECO:0000256" key="5">
    <source>
        <dbReference type="ARBA" id="ARBA00022840"/>
    </source>
</evidence>
<dbReference type="AlphaFoldDB" id="A0A0D3I070"/>
<dbReference type="GO" id="GO:0005524">
    <property type="term" value="F:ATP binding"/>
    <property type="evidence" value="ECO:0007669"/>
    <property type="project" value="UniProtKB-KW"/>
</dbReference>
<accession>A0A0D3I070</accession>
<sequence>MFGAPDTSSVVHEQPWLEKYRPREVKDIVGNEDTVGRIAVLAAQGNMPNLILSGPPGTGKTTSVLALARALLGDAFKEAVLELNASDDRGIDVVRNRIKSFAQKKVTLPPGRHKIVVLDEADSMTEGAQQAMRRTMEIYSATTRFALACNQSDKIIEPIQSRCAILRYGKLSDQQVVTRLTAVLQAEGAAYDEGGIEAVVFTAEGDMRQALNNAQATTAGFGIISNQNVFKVCDQPHPVVIKRAIAACIAADFDAACSAVEELSNNGYSGMDVVGTLFKLVKFEEMDEGLKLDFIKEIGAAHMRVLDGMDTLLQLTGLIGKLCLAAQQRKGAPRG</sequence>
<evidence type="ECO:0000256" key="1">
    <source>
        <dbReference type="ARBA" id="ARBA00004123"/>
    </source>
</evidence>
<dbReference type="eggNOG" id="KOG0991">
    <property type="taxonomic scope" value="Eukaryota"/>
</dbReference>
<dbReference type="InterPro" id="IPR003593">
    <property type="entry name" value="AAA+_ATPase"/>
</dbReference>
<dbReference type="GO" id="GO:0016887">
    <property type="term" value="F:ATP hydrolysis activity"/>
    <property type="evidence" value="ECO:0007669"/>
    <property type="project" value="InterPro"/>
</dbReference>
<dbReference type="STRING" id="2903.R1CQS8"/>
<dbReference type="FunFam" id="1.10.8.60:FF:000012">
    <property type="entry name" value="Replication factor C subunit 4"/>
    <property type="match status" value="1"/>
</dbReference>
<proteinExistence type="inferred from homology"/>
<dbReference type="PANTHER" id="PTHR11669:SF5">
    <property type="entry name" value="REPLICATION FACTOR C SUBUNIT 2"/>
    <property type="match status" value="1"/>
</dbReference>
<comment type="similarity">
    <text evidence="2">Belongs to the activator 1 small subunits family.</text>
</comment>
<dbReference type="GO" id="GO:0006281">
    <property type="term" value="P:DNA repair"/>
    <property type="evidence" value="ECO:0007669"/>
    <property type="project" value="TreeGrafter"/>
</dbReference>
<dbReference type="Gene3D" id="1.20.272.10">
    <property type="match status" value="1"/>
</dbReference>
<reference evidence="8" key="2">
    <citation type="submission" date="2024-10" db="UniProtKB">
        <authorList>
            <consortium name="EnsemblProtists"/>
        </authorList>
    </citation>
    <scope>IDENTIFICATION</scope>
</reference>
<dbReference type="GO" id="GO:0003677">
    <property type="term" value="F:DNA binding"/>
    <property type="evidence" value="ECO:0007669"/>
    <property type="project" value="InterPro"/>
</dbReference>
<dbReference type="RefSeq" id="XP_005757084.1">
    <property type="nucleotide sequence ID" value="XM_005757027.1"/>
</dbReference>
<dbReference type="GeneID" id="17250857"/>
<keyword evidence="6" id="KW-0539">Nucleus</keyword>
<dbReference type="FunFam" id="3.40.50.300:FF:000107">
    <property type="entry name" value="Replication factor C subunit 4"/>
    <property type="match status" value="1"/>
</dbReference>
<dbReference type="InterPro" id="IPR047854">
    <property type="entry name" value="RFC_lid"/>
</dbReference>
<dbReference type="Gene3D" id="1.10.8.60">
    <property type="match status" value="1"/>
</dbReference>
<dbReference type="CDD" id="cd18140">
    <property type="entry name" value="HLD_clamp_RFC"/>
    <property type="match status" value="1"/>
</dbReference>
<evidence type="ECO:0000313" key="9">
    <source>
        <dbReference type="Proteomes" id="UP000013827"/>
    </source>
</evidence>
<evidence type="ECO:0000256" key="2">
    <source>
        <dbReference type="ARBA" id="ARBA00005378"/>
    </source>
</evidence>
<dbReference type="SMART" id="SM00382">
    <property type="entry name" value="AAA"/>
    <property type="match status" value="1"/>
</dbReference>
<keyword evidence="3" id="KW-0235">DNA replication</keyword>
<dbReference type="GO" id="GO:0005634">
    <property type="term" value="C:nucleus"/>
    <property type="evidence" value="ECO:0007669"/>
    <property type="project" value="UniProtKB-SubCell"/>
</dbReference>
<dbReference type="PaxDb" id="2903-EOD04655"/>
<evidence type="ECO:0000256" key="3">
    <source>
        <dbReference type="ARBA" id="ARBA00022705"/>
    </source>
</evidence>
<dbReference type="HOGENOM" id="CLU_042324_0_1_1"/>
<dbReference type="GO" id="GO:0006261">
    <property type="term" value="P:DNA-templated DNA replication"/>
    <property type="evidence" value="ECO:0007669"/>
    <property type="project" value="TreeGrafter"/>
</dbReference>
<name>A0A0D3I070_EMIH1</name>
<evidence type="ECO:0000313" key="8">
    <source>
        <dbReference type="EnsemblProtists" id="EOD04655"/>
    </source>
</evidence>
<protein>
    <recommendedName>
        <fullName evidence="7">AAA+ ATPase domain-containing protein</fullName>
    </recommendedName>
</protein>
<dbReference type="InterPro" id="IPR027417">
    <property type="entry name" value="P-loop_NTPase"/>
</dbReference>
<dbReference type="PANTHER" id="PTHR11669">
    <property type="entry name" value="REPLICATION FACTOR C / DNA POLYMERASE III GAMMA-TAU SUBUNIT"/>
    <property type="match status" value="1"/>
</dbReference>
<evidence type="ECO:0000256" key="6">
    <source>
        <dbReference type="ARBA" id="ARBA00023242"/>
    </source>
</evidence>